<sequence length="292" mass="33026">MASQALCFYCFEVLAGAFQGVDPPRLAAVQTLFNQYEAEKKDVSALASAAPEDVRVDVDKDKWKITISTWRRTATPEKPVKAADDSWTTSDTLSSRLRENAKSEYPLFVTWNTMRNGDKILRGCIGTFESQALEFGLNSYAIQSAFHDPRFKPIPSTIVPTLSCSITLLADFEDCSDPFDWEIGTHGIRISFTQGNRRYGATYLPDVAAEQGWTKEETLKSLMAKAGYSEYPRARVARSQSILSTAPWEEVTNFKVVRYKGLKASAKYDEWLHFREWASQDESRLKILAEER</sequence>
<dbReference type="NCBIfam" id="TIGR00296">
    <property type="entry name" value="TIGR00296 family protein"/>
    <property type="match status" value="1"/>
</dbReference>
<dbReference type="InterPro" id="IPR023473">
    <property type="entry name" value="AMMECR1"/>
</dbReference>
<gene>
    <name evidence="2" type="ORF">AAP_01416</name>
</gene>
<dbReference type="Gene3D" id="3.30.700.20">
    <property type="entry name" value="Hypothetical protein ph0010, domain 1"/>
    <property type="match status" value="1"/>
</dbReference>
<accession>A0A166PBW2</accession>
<feature type="domain" description="AMMECR1" evidence="1">
    <location>
        <begin position="61"/>
        <end position="275"/>
    </location>
</feature>
<proteinExistence type="predicted"/>
<evidence type="ECO:0000313" key="2">
    <source>
        <dbReference type="EMBL" id="KZZ95740.1"/>
    </source>
</evidence>
<comment type="caution">
    <text evidence="2">The sequence shown here is derived from an EMBL/GenBank/DDBJ whole genome shotgun (WGS) entry which is preliminary data.</text>
</comment>
<evidence type="ECO:0000259" key="1">
    <source>
        <dbReference type="PROSITE" id="PS51112"/>
    </source>
</evidence>
<dbReference type="Proteomes" id="UP000242877">
    <property type="component" value="Unassembled WGS sequence"/>
</dbReference>
<dbReference type="InterPro" id="IPR027485">
    <property type="entry name" value="AMMECR1_N"/>
</dbReference>
<dbReference type="PANTHER" id="PTHR13016">
    <property type="entry name" value="AMMECR1 HOMOLOG"/>
    <property type="match status" value="1"/>
</dbReference>
<dbReference type="AlphaFoldDB" id="A0A166PBW2"/>
<dbReference type="EMBL" id="AZGZ01000004">
    <property type="protein sequence ID" value="KZZ95740.1"/>
    <property type="molecule type" value="Genomic_DNA"/>
</dbReference>
<dbReference type="InterPro" id="IPR002733">
    <property type="entry name" value="AMMECR1_domain"/>
</dbReference>
<keyword evidence="3" id="KW-1185">Reference proteome</keyword>
<organism evidence="2 3">
    <name type="scientific">Ascosphaera apis ARSEF 7405</name>
    <dbReference type="NCBI Taxonomy" id="392613"/>
    <lineage>
        <taxon>Eukaryota</taxon>
        <taxon>Fungi</taxon>
        <taxon>Dikarya</taxon>
        <taxon>Ascomycota</taxon>
        <taxon>Pezizomycotina</taxon>
        <taxon>Eurotiomycetes</taxon>
        <taxon>Eurotiomycetidae</taxon>
        <taxon>Onygenales</taxon>
        <taxon>Ascosphaeraceae</taxon>
        <taxon>Ascosphaera</taxon>
    </lineage>
</organism>
<dbReference type="PROSITE" id="PS51112">
    <property type="entry name" value="AMMECR1"/>
    <property type="match status" value="1"/>
</dbReference>
<evidence type="ECO:0000313" key="3">
    <source>
        <dbReference type="Proteomes" id="UP000242877"/>
    </source>
</evidence>
<protein>
    <submittedName>
        <fullName evidence="2">AMMECR1 family protein</fullName>
    </submittedName>
</protein>
<dbReference type="VEuPathDB" id="FungiDB:AAP_01416"/>
<dbReference type="InterPro" id="IPR036071">
    <property type="entry name" value="AMMECR1_dom_sf"/>
</dbReference>
<reference evidence="2 3" key="1">
    <citation type="journal article" date="2016" name="Genome Biol. Evol.">
        <title>Divergent and convergent evolution of fungal pathogenicity.</title>
        <authorList>
            <person name="Shang Y."/>
            <person name="Xiao G."/>
            <person name="Zheng P."/>
            <person name="Cen K."/>
            <person name="Zhan S."/>
            <person name="Wang C."/>
        </authorList>
    </citation>
    <scope>NUCLEOTIDE SEQUENCE [LARGE SCALE GENOMIC DNA]</scope>
    <source>
        <strain evidence="2 3">ARSEF 7405</strain>
    </source>
</reference>
<name>A0A166PBW2_9EURO</name>
<dbReference type="OrthoDB" id="24630at2759"/>
<dbReference type="SUPFAM" id="SSF143447">
    <property type="entry name" value="AMMECR1-like"/>
    <property type="match status" value="1"/>
</dbReference>
<dbReference type="Pfam" id="PF01871">
    <property type="entry name" value="AMMECR1"/>
    <property type="match status" value="1"/>
</dbReference>
<dbReference type="PANTHER" id="PTHR13016:SF0">
    <property type="entry name" value="AMME SYNDROME CANDIDATE GENE 1 PROTEIN"/>
    <property type="match status" value="1"/>
</dbReference>